<dbReference type="RefSeq" id="WP_379721953.1">
    <property type="nucleotide sequence ID" value="NZ_JBHRYJ010000001.1"/>
</dbReference>
<comment type="caution">
    <text evidence="4">The sequence shown here is derived from an EMBL/GenBank/DDBJ whole genome shotgun (WGS) entry which is preliminary data.</text>
</comment>
<gene>
    <name evidence="4" type="ORF">ACFOOQ_03735</name>
</gene>
<dbReference type="SUPFAM" id="SSF50199">
    <property type="entry name" value="Staphylococcal nuclease"/>
    <property type="match status" value="1"/>
</dbReference>
<feature type="signal peptide" evidence="2">
    <location>
        <begin position="1"/>
        <end position="28"/>
    </location>
</feature>
<evidence type="ECO:0000256" key="1">
    <source>
        <dbReference type="SAM" id="MobiDB-lite"/>
    </source>
</evidence>
<name>A0ABV7VB62_9PROT</name>
<dbReference type="EMBL" id="JBHRYJ010000001">
    <property type="protein sequence ID" value="MFC3674640.1"/>
    <property type="molecule type" value="Genomic_DNA"/>
</dbReference>
<feature type="domain" description="TNase-like" evidence="3">
    <location>
        <begin position="34"/>
        <end position="182"/>
    </location>
</feature>
<feature type="region of interest" description="Disordered" evidence="1">
    <location>
        <begin position="69"/>
        <end position="91"/>
    </location>
</feature>
<dbReference type="InterPro" id="IPR035437">
    <property type="entry name" value="SNase_OB-fold_sf"/>
</dbReference>
<feature type="chain" id="PRO_5046359211" evidence="2">
    <location>
        <begin position="29"/>
        <end position="214"/>
    </location>
</feature>
<dbReference type="Proteomes" id="UP001595711">
    <property type="component" value="Unassembled WGS sequence"/>
</dbReference>
<dbReference type="Pfam" id="PF00565">
    <property type="entry name" value="SNase"/>
    <property type="match status" value="1"/>
</dbReference>
<reference evidence="5" key="1">
    <citation type="journal article" date="2019" name="Int. J. Syst. Evol. Microbiol.">
        <title>The Global Catalogue of Microorganisms (GCM) 10K type strain sequencing project: providing services to taxonomists for standard genome sequencing and annotation.</title>
        <authorList>
            <consortium name="The Broad Institute Genomics Platform"/>
            <consortium name="The Broad Institute Genome Sequencing Center for Infectious Disease"/>
            <person name="Wu L."/>
            <person name="Ma J."/>
        </authorList>
    </citation>
    <scope>NUCLEOTIDE SEQUENCE [LARGE SCALE GENOMIC DNA]</scope>
    <source>
        <strain evidence="5">KCTC 42182</strain>
    </source>
</reference>
<keyword evidence="2" id="KW-0732">Signal</keyword>
<accession>A0ABV7VB62</accession>
<keyword evidence="5" id="KW-1185">Reference proteome</keyword>
<evidence type="ECO:0000256" key="2">
    <source>
        <dbReference type="SAM" id="SignalP"/>
    </source>
</evidence>
<organism evidence="4 5">
    <name type="scientific">Ferrovibrio xuzhouensis</name>
    <dbReference type="NCBI Taxonomy" id="1576914"/>
    <lineage>
        <taxon>Bacteria</taxon>
        <taxon>Pseudomonadati</taxon>
        <taxon>Pseudomonadota</taxon>
        <taxon>Alphaproteobacteria</taxon>
        <taxon>Rhodospirillales</taxon>
        <taxon>Rhodospirillaceae</taxon>
        <taxon>Ferrovibrio</taxon>
    </lineage>
</organism>
<proteinExistence type="predicted"/>
<dbReference type="SMART" id="SM00318">
    <property type="entry name" value="SNc"/>
    <property type="match status" value="1"/>
</dbReference>
<dbReference type="Gene3D" id="2.40.50.90">
    <property type="match status" value="1"/>
</dbReference>
<sequence length="214" mass="22835">MVNRLPAICKTLGTAFGLLLIAALPAQANTKRPETITGVVTAVDDGDTLTLQADDGRCIEVRMSDYDSPEIAHRPGQTPACGGSPGNWPPAPYPGQPGGEDAGKVLRDLALGHRATALCYGSGGYGRLACHVTVDGQVESLNRQVIRAGWGLIFTRSNWVHDPQSRAIEAEAIAAHRGRWGLPAWQALDPYWWRTNCWKKGGGQPDNCPGASAK</sequence>
<dbReference type="PROSITE" id="PS50830">
    <property type="entry name" value="TNASE_3"/>
    <property type="match status" value="1"/>
</dbReference>
<evidence type="ECO:0000313" key="5">
    <source>
        <dbReference type="Proteomes" id="UP001595711"/>
    </source>
</evidence>
<evidence type="ECO:0000259" key="3">
    <source>
        <dbReference type="PROSITE" id="PS50830"/>
    </source>
</evidence>
<evidence type="ECO:0000313" key="4">
    <source>
        <dbReference type="EMBL" id="MFC3674640.1"/>
    </source>
</evidence>
<protein>
    <submittedName>
        <fullName evidence="4">Thermonuclease family protein</fullName>
    </submittedName>
</protein>
<dbReference type="InterPro" id="IPR016071">
    <property type="entry name" value="Staphylococal_nuclease_OB-fold"/>
</dbReference>